<evidence type="ECO:0000256" key="1">
    <source>
        <dbReference type="SAM" id="MobiDB-lite"/>
    </source>
</evidence>
<dbReference type="Proteomes" id="UP000220836">
    <property type="component" value="Unassembled WGS sequence"/>
</dbReference>
<accession>A0A238KSR6</accession>
<reference evidence="2 3" key="1">
    <citation type="submission" date="2017-05" db="EMBL/GenBank/DDBJ databases">
        <authorList>
            <person name="Song R."/>
            <person name="Chenine A.L."/>
            <person name="Ruprecht R.M."/>
        </authorList>
    </citation>
    <scope>NUCLEOTIDE SEQUENCE [LARGE SCALE GENOMIC DNA]</scope>
    <source>
        <strain evidence="2 3">CECT 8663</strain>
    </source>
</reference>
<name>A0A238KSR6_9RHOB</name>
<dbReference type="EMBL" id="FXYH01000012">
    <property type="protein sequence ID" value="SMX45651.1"/>
    <property type="molecule type" value="Genomic_DNA"/>
</dbReference>
<sequence length="311" mass="32462">MVMSKAKSRRSSAVSRLKSPKFKPASPTATESRNSAQSTISLARSMKSSIGPRSISGSASFSRSSMLISPSPLRSSSVSQLGNSLSMVMSAVMTSRAVLMGSISGAIASKIGNITFSRKLPRSSVTSFSTTLGNSPKVTFWSVGLTSALMNCQSISRTADTDGSAPVPKSAAIARPISAWPFSDTSRKSCPISDRRNKPSLFASVRSMANSRSSSVPASATTYCNTPKEADALKVTPVVPSDRSMPEAAVSMKKPEESNPMVRLRAALAATSADPATETAIPGRPMSPATANCEVSPASAFIDRVISEPLT</sequence>
<protein>
    <submittedName>
        <fullName evidence="2">Uncharacterized protein</fullName>
    </submittedName>
</protein>
<keyword evidence="3" id="KW-1185">Reference proteome</keyword>
<gene>
    <name evidence="2" type="ORF">PEV8663_03080</name>
</gene>
<evidence type="ECO:0000313" key="3">
    <source>
        <dbReference type="Proteomes" id="UP000220836"/>
    </source>
</evidence>
<feature type="compositionally biased region" description="Polar residues" evidence="1">
    <location>
        <begin position="27"/>
        <end position="39"/>
    </location>
</feature>
<feature type="compositionally biased region" description="Basic residues" evidence="1">
    <location>
        <begin position="1"/>
        <end position="10"/>
    </location>
</feature>
<evidence type="ECO:0000313" key="2">
    <source>
        <dbReference type="EMBL" id="SMX45651.1"/>
    </source>
</evidence>
<feature type="region of interest" description="Disordered" evidence="1">
    <location>
        <begin position="1"/>
        <end position="39"/>
    </location>
</feature>
<organism evidence="2 3">
    <name type="scientific">Pelagimonas varians</name>
    <dbReference type="NCBI Taxonomy" id="696760"/>
    <lineage>
        <taxon>Bacteria</taxon>
        <taxon>Pseudomonadati</taxon>
        <taxon>Pseudomonadota</taxon>
        <taxon>Alphaproteobacteria</taxon>
        <taxon>Rhodobacterales</taxon>
        <taxon>Roseobacteraceae</taxon>
        <taxon>Pelagimonas</taxon>
    </lineage>
</organism>
<dbReference type="AlphaFoldDB" id="A0A238KSR6"/>
<proteinExistence type="predicted"/>